<name>A0A368QJV6_SETIT</name>
<feature type="region of interest" description="Disordered" evidence="1">
    <location>
        <begin position="1"/>
        <end position="22"/>
    </location>
</feature>
<evidence type="ECO:0000256" key="1">
    <source>
        <dbReference type="SAM" id="MobiDB-lite"/>
    </source>
</evidence>
<evidence type="ECO:0000313" key="2">
    <source>
        <dbReference type="EMBL" id="RCV18249.1"/>
    </source>
</evidence>
<proteinExistence type="predicted"/>
<feature type="compositionally biased region" description="Gly residues" evidence="1">
    <location>
        <begin position="1"/>
        <end position="11"/>
    </location>
</feature>
<gene>
    <name evidence="2" type="ORF">SETIT_3G284900v2</name>
</gene>
<dbReference type="EMBL" id="CM003530">
    <property type="protein sequence ID" value="RCV18249.1"/>
    <property type="molecule type" value="Genomic_DNA"/>
</dbReference>
<reference evidence="2" key="1">
    <citation type="journal article" date="2012" name="Nat. Biotechnol.">
        <title>Reference genome sequence of the model plant Setaria.</title>
        <authorList>
            <person name="Bennetzen J.L."/>
            <person name="Schmutz J."/>
            <person name="Wang H."/>
            <person name="Percifield R."/>
            <person name="Hawkins J."/>
            <person name="Pontaroli A.C."/>
            <person name="Estep M."/>
            <person name="Feng L."/>
            <person name="Vaughn J.N."/>
            <person name="Grimwood J."/>
            <person name="Jenkins J."/>
            <person name="Barry K."/>
            <person name="Lindquist E."/>
            <person name="Hellsten U."/>
            <person name="Deshpande S."/>
            <person name="Wang X."/>
            <person name="Wu X."/>
            <person name="Mitros T."/>
            <person name="Triplett J."/>
            <person name="Yang X."/>
            <person name="Ye C.Y."/>
            <person name="Mauro-Herrera M."/>
            <person name="Wang L."/>
            <person name="Li P."/>
            <person name="Sharma M."/>
            <person name="Sharma R."/>
            <person name="Ronald P.C."/>
            <person name="Panaud O."/>
            <person name="Kellogg E.A."/>
            <person name="Brutnell T.P."/>
            <person name="Doust A.N."/>
            <person name="Tuskan G.A."/>
            <person name="Rokhsar D."/>
            <person name="Devos K.M."/>
        </authorList>
    </citation>
    <scope>NUCLEOTIDE SEQUENCE [LARGE SCALE GENOMIC DNA]</scope>
    <source>
        <strain evidence="2">Yugu1</strain>
    </source>
</reference>
<accession>A0A368QJV6</accession>
<reference evidence="2" key="2">
    <citation type="submission" date="2015-07" db="EMBL/GenBank/DDBJ databases">
        <authorList>
            <person name="Noorani M."/>
        </authorList>
    </citation>
    <scope>NUCLEOTIDE SEQUENCE</scope>
    <source>
        <strain evidence="2">Yugu1</strain>
    </source>
</reference>
<dbReference type="AlphaFoldDB" id="A0A368QJV6"/>
<sequence length="138" mass="14727">MRFLLGGGGSGHQSTLPSSRAPPVSLSMTVAVWLSNGGGTAASAAPTQIQWRAERSAAAGELRRSSHASALRPRGVVTRSNTRLNRARPVERPACLAQFSGSGRRTVYDIGYEVDNSNKGNASIIRNQEKQIEEYSST</sequence>
<organism evidence="2">
    <name type="scientific">Setaria italica</name>
    <name type="common">Foxtail millet</name>
    <name type="synonym">Panicum italicum</name>
    <dbReference type="NCBI Taxonomy" id="4555"/>
    <lineage>
        <taxon>Eukaryota</taxon>
        <taxon>Viridiplantae</taxon>
        <taxon>Streptophyta</taxon>
        <taxon>Embryophyta</taxon>
        <taxon>Tracheophyta</taxon>
        <taxon>Spermatophyta</taxon>
        <taxon>Magnoliopsida</taxon>
        <taxon>Liliopsida</taxon>
        <taxon>Poales</taxon>
        <taxon>Poaceae</taxon>
        <taxon>PACMAD clade</taxon>
        <taxon>Panicoideae</taxon>
        <taxon>Panicodae</taxon>
        <taxon>Paniceae</taxon>
        <taxon>Cenchrinae</taxon>
        <taxon>Setaria</taxon>
    </lineage>
</organism>
<protein>
    <submittedName>
        <fullName evidence="2">Uncharacterized protein</fullName>
    </submittedName>
</protein>
<feature type="region of interest" description="Disordered" evidence="1">
    <location>
        <begin position="56"/>
        <end position="89"/>
    </location>
</feature>